<dbReference type="AlphaFoldDB" id="A0A6J6RX68"/>
<dbReference type="EMBL" id="CAEZYL010000066">
    <property type="protein sequence ID" value="CAB4727071.1"/>
    <property type="molecule type" value="Genomic_DNA"/>
</dbReference>
<gene>
    <name evidence="2" type="ORF">UFOPK2689_00958</name>
</gene>
<reference evidence="2" key="1">
    <citation type="submission" date="2020-05" db="EMBL/GenBank/DDBJ databases">
        <authorList>
            <person name="Chiriac C."/>
            <person name="Salcher M."/>
            <person name="Ghai R."/>
            <person name="Kavagutti S V."/>
        </authorList>
    </citation>
    <scope>NUCLEOTIDE SEQUENCE</scope>
</reference>
<keyword evidence="1" id="KW-0472">Membrane</keyword>
<feature type="transmembrane region" description="Helical" evidence="1">
    <location>
        <begin position="20"/>
        <end position="37"/>
    </location>
</feature>
<name>A0A6J6RX68_9ZZZZ</name>
<protein>
    <submittedName>
        <fullName evidence="2">Unannotated protein</fullName>
    </submittedName>
</protein>
<proteinExistence type="predicted"/>
<keyword evidence="1" id="KW-0812">Transmembrane</keyword>
<evidence type="ECO:0000256" key="1">
    <source>
        <dbReference type="SAM" id="Phobius"/>
    </source>
</evidence>
<sequence length="366" mass="37813">MSDYYYDDPIDDAPAPRRKAPGILASILILLAGGLFLNTTFAGNIRINSGVPVQFGQGVSVSAACSGSSVLTMTPNSSFINSSGGGSFYFTSVTVSGIPSSCNGSDFNISAYDLSASTALPIFGTNKTVASVWNNGGAYQGGKGWLGSTISSGAGSFTVSFTTPVALASDVAKISLQSLSHMAGDCATENICAIGDTGPGGGIVFYVGAAFTETGTVCNTKCNYLELAPKFWFSNPEPVGSLMPTSASTLPSTTSSAFGSGWTNTNYLSSYSNSGTGVYAAVRYGAATSTVGQWFLPSSNELGALWSSPINTQLTFDYYWSSTYLGAFSGIEYCLPNGHPGCGGASMPYTGGYFNNPHSVRPIRAF</sequence>
<accession>A0A6J6RX68</accession>
<organism evidence="2">
    <name type="scientific">freshwater metagenome</name>
    <dbReference type="NCBI Taxonomy" id="449393"/>
    <lineage>
        <taxon>unclassified sequences</taxon>
        <taxon>metagenomes</taxon>
        <taxon>ecological metagenomes</taxon>
    </lineage>
</organism>
<keyword evidence="1" id="KW-1133">Transmembrane helix</keyword>
<evidence type="ECO:0000313" key="2">
    <source>
        <dbReference type="EMBL" id="CAB4727071.1"/>
    </source>
</evidence>